<dbReference type="Pfam" id="PF00027">
    <property type="entry name" value="cNMP_binding"/>
    <property type="match status" value="1"/>
</dbReference>
<dbReference type="Gene3D" id="2.60.120.10">
    <property type="entry name" value="Jelly Rolls"/>
    <property type="match status" value="1"/>
</dbReference>
<dbReference type="InterPro" id="IPR018490">
    <property type="entry name" value="cNMP-bd_dom_sf"/>
</dbReference>
<protein>
    <submittedName>
        <fullName evidence="5">FAD-dependent oxidoreductase</fullName>
    </submittedName>
</protein>
<dbReference type="SUPFAM" id="SSF51905">
    <property type="entry name" value="FAD/NAD(P)-binding domain"/>
    <property type="match status" value="1"/>
</dbReference>
<evidence type="ECO:0000256" key="1">
    <source>
        <dbReference type="ARBA" id="ARBA00022630"/>
    </source>
</evidence>
<reference evidence="5" key="1">
    <citation type="submission" date="2022-06" db="EMBL/GenBank/DDBJ databases">
        <title>Novel species in genus nocardia.</title>
        <authorList>
            <person name="Li F."/>
        </authorList>
    </citation>
    <scope>NUCLEOTIDE SEQUENCE</scope>
    <source>
        <strain evidence="5">CDC141</strain>
    </source>
</reference>
<dbReference type="PRINTS" id="PR00368">
    <property type="entry name" value="FADPNR"/>
</dbReference>
<dbReference type="SUPFAM" id="SSF51206">
    <property type="entry name" value="cAMP-binding domain-like"/>
    <property type="match status" value="1"/>
</dbReference>
<dbReference type="AlphaFoldDB" id="A0A9X2E9I5"/>
<evidence type="ECO:0000256" key="2">
    <source>
        <dbReference type="ARBA" id="ARBA00023002"/>
    </source>
</evidence>
<name>A0A9X2E9I5_9NOCA</name>
<evidence type="ECO:0000259" key="4">
    <source>
        <dbReference type="PROSITE" id="PS50042"/>
    </source>
</evidence>
<comment type="catalytic activity">
    <reaction evidence="3">
        <text>[thioredoxin]-dithiol + NADP(+) = [thioredoxin]-disulfide + NADPH + H(+)</text>
        <dbReference type="Rhea" id="RHEA:20345"/>
        <dbReference type="Rhea" id="RHEA-COMP:10698"/>
        <dbReference type="Rhea" id="RHEA-COMP:10700"/>
        <dbReference type="ChEBI" id="CHEBI:15378"/>
        <dbReference type="ChEBI" id="CHEBI:29950"/>
        <dbReference type="ChEBI" id="CHEBI:50058"/>
        <dbReference type="ChEBI" id="CHEBI:57783"/>
        <dbReference type="ChEBI" id="CHEBI:58349"/>
        <dbReference type="EC" id="1.8.1.9"/>
    </reaction>
</comment>
<dbReference type="PRINTS" id="PR00469">
    <property type="entry name" value="PNDRDTASEII"/>
</dbReference>
<proteinExistence type="predicted"/>
<dbReference type="EMBL" id="JAMRXG010000011">
    <property type="protein sequence ID" value="MCM6776787.1"/>
    <property type="molecule type" value="Genomic_DNA"/>
</dbReference>
<dbReference type="Gene3D" id="3.40.30.10">
    <property type="entry name" value="Glutaredoxin"/>
    <property type="match status" value="1"/>
</dbReference>
<dbReference type="Proteomes" id="UP001139157">
    <property type="component" value="Unassembled WGS sequence"/>
</dbReference>
<feature type="domain" description="Cyclic nucleotide-binding" evidence="4">
    <location>
        <begin position="27"/>
        <end position="114"/>
    </location>
</feature>
<accession>A0A9X2E9I5</accession>
<dbReference type="SMART" id="SM00100">
    <property type="entry name" value="cNMP"/>
    <property type="match status" value="1"/>
</dbReference>
<dbReference type="InterPro" id="IPR014710">
    <property type="entry name" value="RmlC-like_jellyroll"/>
</dbReference>
<keyword evidence="2" id="KW-0560">Oxidoreductase</keyword>
<comment type="caution">
    <text evidence="5">The sequence shown here is derived from an EMBL/GenBank/DDBJ whole genome shotgun (WGS) entry which is preliminary data.</text>
</comment>
<dbReference type="PROSITE" id="PS50042">
    <property type="entry name" value="CNMP_BINDING_3"/>
    <property type="match status" value="1"/>
</dbReference>
<keyword evidence="1" id="KW-0285">Flavoprotein</keyword>
<gene>
    <name evidence="5" type="ORF">NDR86_25185</name>
</gene>
<dbReference type="Gene3D" id="3.50.50.60">
    <property type="entry name" value="FAD/NAD(P)-binding domain"/>
    <property type="match status" value="2"/>
</dbReference>
<evidence type="ECO:0000313" key="5">
    <source>
        <dbReference type="EMBL" id="MCM6776787.1"/>
    </source>
</evidence>
<dbReference type="InterPro" id="IPR023753">
    <property type="entry name" value="FAD/NAD-binding_dom"/>
</dbReference>
<dbReference type="CDD" id="cd00038">
    <property type="entry name" value="CAP_ED"/>
    <property type="match status" value="1"/>
</dbReference>
<organism evidence="5 6">
    <name type="scientific">Nocardia pulmonis</name>
    <dbReference type="NCBI Taxonomy" id="2951408"/>
    <lineage>
        <taxon>Bacteria</taxon>
        <taxon>Bacillati</taxon>
        <taxon>Actinomycetota</taxon>
        <taxon>Actinomycetes</taxon>
        <taxon>Mycobacteriales</taxon>
        <taxon>Nocardiaceae</taxon>
        <taxon>Nocardia</taxon>
    </lineage>
</organism>
<dbReference type="GO" id="GO:0004791">
    <property type="term" value="F:thioredoxin-disulfide reductase (NADPH) activity"/>
    <property type="evidence" value="ECO:0007669"/>
    <property type="project" value="UniProtKB-EC"/>
</dbReference>
<sequence length="547" mass="58746">MPEQQGSDRWDTDLRLSEPLIRRLEQYGRRRPTTAGEVLYRGGERGYDFLVVLSGTIAALGRDGTAQRVIDVYGPRQFLGDLSLLTGQALYVSVVVREPGEVLIVPAATLRRYLACDQAFGDLVLATYLTRRAVLIGLGAGLQIVGSAYSPDARRLRDFATRNQIPHTWLDLERDDRAEALLRQLDIPPDQTPIVIGAGDQIFRNPSNSELARAIGLEVVTTPDRPYDLVVAGAGPAGLAAAVYAASEGLSTLVLDTVAIGGQAGTTSRIENYLGFPSGISGATLAERAELQAVKFGARLSRPAEVVGLDHRPGHNVLKLADGAAVTGRTVLIATGARYRRLAVPRLDRFETTDIYYAATLVEAQLCRDRSVVVVGGGNSAGQAAQFLTRFARVVRLVVRADDLAESMSRYLIDQLERNPGLEILPHTEVAELIGECNLTAITVRDNRSGDSRTLDAEALFVFVGAEPATEWLGDAVALDDHGFVLTGANARSPLETSLPGVFAAGDVRSGSIKRVAAAVGDGAMAVRLVHDYLDRVDEPNSADHLH</sequence>
<dbReference type="Pfam" id="PF07992">
    <property type="entry name" value="Pyr_redox_2"/>
    <property type="match status" value="1"/>
</dbReference>
<dbReference type="InterPro" id="IPR036188">
    <property type="entry name" value="FAD/NAD-bd_sf"/>
</dbReference>
<dbReference type="RefSeq" id="WP_251915150.1">
    <property type="nucleotide sequence ID" value="NZ_JAMRXG010000011.1"/>
</dbReference>
<dbReference type="InterPro" id="IPR050097">
    <property type="entry name" value="Ferredoxin-NADP_redctase_2"/>
</dbReference>
<evidence type="ECO:0000313" key="6">
    <source>
        <dbReference type="Proteomes" id="UP001139157"/>
    </source>
</evidence>
<dbReference type="InterPro" id="IPR000595">
    <property type="entry name" value="cNMP-bd_dom"/>
</dbReference>
<keyword evidence="6" id="KW-1185">Reference proteome</keyword>
<evidence type="ECO:0000256" key="3">
    <source>
        <dbReference type="ARBA" id="ARBA00048132"/>
    </source>
</evidence>
<dbReference type="PANTHER" id="PTHR48105">
    <property type="entry name" value="THIOREDOXIN REDUCTASE 1-RELATED-RELATED"/>
    <property type="match status" value="1"/>
</dbReference>